<keyword evidence="2" id="KW-0472">Membrane</keyword>
<reference evidence="3 4" key="1">
    <citation type="submission" date="2019-02" db="EMBL/GenBank/DDBJ databases">
        <title>Opniocepnalus argus genome.</title>
        <authorList>
            <person name="Zhou C."/>
            <person name="Xiao S."/>
        </authorList>
    </citation>
    <scope>NUCLEOTIDE SEQUENCE [LARGE SCALE GENOMIC DNA]</scope>
    <source>
        <strain evidence="3">OARG1902GOOAL</strain>
        <tissue evidence="3">Muscle</tissue>
    </source>
</reference>
<reference evidence="4" key="2">
    <citation type="submission" date="2019-02" db="EMBL/GenBank/DDBJ databases">
        <title>Opniocepnalus argus Var Kimnra genome.</title>
        <authorList>
            <person name="Zhou C."/>
            <person name="Xiao S."/>
        </authorList>
    </citation>
    <scope>NUCLEOTIDE SEQUENCE [LARGE SCALE GENOMIC DNA]</scope>
</reference>
<dbReference type="AlphaFoldDB" id="A0A6G1PYU9"/>
<protein>
    <submittedName>
        <fullName evidence="3">Uncharacterized protein</fullName>
    </submittedName>
</protein>
<name>A0A6G1PYU9_CHAAH</name>
<accession>A0A6G1PYU9</accession>
<keyword evidence="2" id="KW-0812">Transmembrane</keyword>
<dbReference type="EMBL" id="CM015722">
    <property type="protein sequence ID" value="KAF3695510.1"/>
    <property type="molecule type" value="Genomic_DNA"/>
</dbReference>
<feature type="compositionally biased region" description="Basic and acidic residues" evidence="1">
    <location>
        <begin position="1"/>
        <end position="16"/>
    </location>
</feature>
<organism evidence="3 4">
    <name type="scientific">Channa argus</name>
    <name type="common">Northern snakehead</name>
    <name type="synonym">Ophicephalus argus</name>
    <dbReference type="NCBI Taxonomy" id="215402"/>
    <lineage>
        <taxon>Eukaryota</taxon>
        <taxon>Metazoa</taxon>
        <taxon>Chordata</taxon>
        <taxon>Craniata</taxon>
        <taxon>Vertebrata</taxon>
        <taxon>Euteleostomi</taxon>
        <taxon>Actinopterygii</taxon>
        <taxon>Neopterygii</taxon>
        <taxon>Teleostei</taxon>
        <taxon>Neoteleostei</taxon>
        <taxon>Acanthomorphata</taxon>
        <taxon>Anabantaria</taxon>
        <taxon>Anabantiformes</taxon>
        <taxon>Channoidei</taxon>
        <taxon>Channidae</taxon>
        <taxon>Channa</taxon>
    </lineage>
</organism>
<evidence type="ECO:0000256" key="1">
    <source>
        <dbReference type="SAM" id="MobiDB-lite"/>
    </source>
</evidence>
<evidence type="ECO:0000256" key="2">
    <source>
        <dbReference type="SAM" id="Phobius"/>
    </source>
</evidence>
<proteinExistence type="predicted"/>
<feature type="transmembrane region" description="Helical" evidence="2">
    <location>
        <begin position="119"/>
        <end position="139"/>
    </location>
</feature>
<dbReference type="Proteomes" id="UP000503349">
    <property type="component" value="Chromosome 11"/>
</dbReference>
<gene>
    <name evidence="3" type="ORF">EXN66_Car011186</name>
</gene>
<sequence>MDNFNKEHTVRHDMTMDTRTSSFPGTEGMEISLALPDSVLQMCACHPLQSLTGTHMSVLVGPMSVHLPLLSSSKNGIEVVLGFALGYPQSSGSQTTLLEVTTGTDLPLNLFKTLFSDSLFSLCISLFCIFSATHFFLYISHLCLF</sequence>
<keyword evidence="2" id="KW-1133">Transmembrane helix</keyword>
<evidence type="ECO:0000313" key="4">
    <source>
        <dbReference type="Proteomes" id="UP000503349"/>
    </source>
</evidence>
<evidence type="ECO:0000313" key="3">
    <source>
        <dbReference type="EMBL" id="KAF3695510.1"/>
    </source>
</evidence>
<keyword evidence="4" id="KW-1185">Reference proteome</keyword>
<feature type="region of interest" description="Disordered" evidence="1">
    <location>
        <begin position="1"/>
        <end position="22"/>
    </location>
</feature>